<comment type="caution">
    <text evidence="1">The sequence shown here is derived from an EMBL/GenBank/DDBJ whole genome shotgun (WGS) entry which is preliminary data.</text>
</comment>
<dbReference type="Proteomes" id="UP001500994">
    <property type="component" value="Unassembled WGS sequence"/>
</dbReference>
<evidence type="ECO:0000313" key="1">
    <source>
        <dbReference type="EMBL" id="GAA2694053.1"/>
    </source>
</evidence>
<dbReference type="RefSeq" id="WP_344585031.1">
    <property type="nucleotide sequence ID" value="NZ_BAAARK010000071.1"/>
</dbReference>
<keyword evidence="2" id="KW-1185">Reference proteome</keyword>
<gene>
    <name evidence="1" type="ORF">GCM10009864_81020</name>
</gene>
<dbReference type="EMBL" id="BAAARK010000071">
    <property type="protein sequence ID" value="GAA2694053.1"/>
    <property type="molecule type" value="Genomic_DNA"/>
</dbReference>
<protein>
    <submittedName>
        <fullName evidence="1">Uncharacterized protein</fullName>
    </submittedName>
</protein>
<accession>A0ABN3T4U7</accession>
<proteinExistence type="predicted"/>
<organism evidence="1 2">
    <name type="scientific">Streptomyces lunalinharesii</name>
    <dbReference type="NCBI Taxonomy" id="333384"/>
    <lineage>
        <taxon>Bacteria</taxon>
        <taxon>Bacillati</taxon>
        <taxon>Actinomycetota</taxon>
        <taxon>Actinomycetes</taxon>
        <taxon>Kitasatosporales</taxon>
        <taxon>Streptomycetaceae</taxon>
        <taxon>Streptomyces</taxon>
    </lineage>
</organism>
<reference evidence="1 2" key="1">
    <citation type="journal article" date="2019" name="Int. J. Syst. Evol. Microbiol.">
        <title>The Global Catalogue of Microorganisms (GCM) 10K type strain sequencing project: providing services to taxonomists for standard genome sequencing and annotation.</title>
        <authorList>
            <consortium name="The Broad Institute Genomics Platform"/>
            <consortium name="The Broad Institute Genome Sequencing Center for Infectious Disease"/>
            <person name="Wu L."/>
            <person name="Ma J."/>
        </authorList>
    </citation>
    <scope>NUCLEOTIDE SEQUENCE [LARGE SCALE GENOMIC DNA]</scope>
    <source>
        <strain evidence="1 2">JCM 16374</strain>
    </source>
</reference>
<name>A0ABN3T4U7_9ACTN</name>
<evidence type="ECO:0000313" key="2">
    <source>
        <dbReference type="Proteomes" id="UP001500994"/>
    </source>
</evidence>
<sequence length="44" mass="5027">MLDDGDEETVVRKVLEPVMQAQSVVTATQGKALERDNDWDLYFL</sequence>